<sequence>MNSIYASDQFCQVIWPDFTAHFRNKSTEASYRTDVIEFMSIYQMDLLQITDRTVEDYYAKMQEKVEAGLVQPSTMAKKFRELHSLAAFICEERDRYQIPDAFQDYFFPYLNHVAKIERHAKSIPIDHIDQILAVAQDDEMAYCIFVLMQRAGLSSTEIAELKVEDFSAYDNGVYVFVAGRNDSCFVPEDAFIILQKYLASRTAHEYLFYNSRGNKLNTMYISRLMKKYTKAAGVPGYSAEALRNSCAVTMFAYNASPEQVAKQIGVTEIQIKRYKNMAYRDSLMRAANGLVKIRVELPEK</sequence>
<dbReference type="Pfam" id="PF00589">
    <property type="entry name" value="Phage_integrase"/>
    <property type="match status" value="1"/>
</dbReference>
<dbReference type="InterPro" id="IPR011010">
    <property type="entry name" value="DNA_brk_join_enz"/>
</dbReference>
<dbReference type="InterPro" id="IPR050090">
    <property type="entry name" value="Tyrosine_recombinase_XerCD"/>
</dbReference>
<keyword evidence="4" id="KW-1185">Reference proteome</keyword>
<proteinExistence type="predicted"/>
<dbReference type="PANTHER" id="PTHR30349:SF81">
    <property type="entry name" value="TYROSINE RECOMBINASE XERC"/>
    <property type="match status" value="1"/>
</dbReference>
<dbReference type="PROSITE" id="PS51898">
    <property type="entry name" value="TYR_RECOMBINASE"/>
    <property type="match status" value="1"/>
</dbReference>
<gene>
    <name evidence="3" type="ORF">EBB54_00370</name>
</gene>
<dbReference type="GO" id="GO:0015074">
    <property type="term" value="P:DNA integration"/>
    <property type="evidence" value="ECO:0007669"/>
    <property type="project" value="InterPro"/>
</dbReference>
<dbReference type="SUPFAM" id="SSF56349">
    <property type="entry name" value="DNA breaking-rejoining enzymes"/>
    <property type="match status" value="1"/>
</dbReference>
<accession>A0A426DSN0</accession>
<evidence type="ECO:0000259" key="2">
    <source>
        <dbReference type="PROSITE" id="PS51898"/>
    </source>
</evidence>
<dbReference type="Gene3D" id="1.10.443.10">
    <property type="entry name" value="Intergrase catalytic core"/>
    <property type="match status" value="1"/>
</dbReference>
<dbReference type="EMBL" id="RHJS01000001">
    <property type="protein sequence ID" value="RRK36952.1"/>
    <property type="molecule type" value="Genomic_DNA"/>
</dbReference>
<evidence type="ECO:0000313" key="3">
    <source>
        <dbReference type="EMBL" id="RRK36952.1"/>
    </source>
</evidence>
<dbReference type="Proteomes" id="UP000274920">
    <property type="component" value="Unassembled WGS sequence"/>
</dbReference>
<dbReference type="GO" id="GO:0003677">
    <property type="term" value="F:DNA binding"/>
    <property type="evidence" value="ECO:0007669"/>
    <property type="project" value="InterPro"/>
</dbReference>
<dbReference type="GO" id="GO:0006310">
    <property type="term" value="P:DNA recombination"/>
    <property type="evidence" value="ECO:0007669"/>
    <property type="project" value="UniProtKB-KW"/>
</dbReference>
<evidence type="ECO:0000256" key="1">
    <source>
        <dbReference type="ARBA" id="ARBA00023172"/>
    </source>
</evidence>
<protein>
    <recommendedName>
        <fullName evidence="2">Tyr recombinase domain-containing protein</fullName>
    </recommendedName>
</protein>
<name>A0A426DSN0_9FIRM</name>
<keyword evidence="1" id="KW-0233">DNA recombination</keyword>
<dbReference type="InterPro" id="IPR013762">
    <property type="entry name" value="Integrase-like_cat_sf"/>
</dbReference>
<dbReference type="PANTHER" id="PTHR30349">
    <property type="entry name" value="PHAGE INTEGRASE-RELATED"/>
    <property type="match status" value="1"/>
</dbReference>
<feature type="domain" description="Tyr recombinase" evidence="2">
    <location>
        <begin position="118"/>
        <end position="288"/>
    </location>
</feature>
<organism evidence="3 4">
    <name type="scientific">Schaedlerella arabinosiphila</name>
    <dbReference type="NCBI Taxonomy" id="2044587"/>
    <lineage>
        <taxon>Bacteria</taxon>
        <taxon>Bacillati</taxon>
        <taxon>Bacillota</taxon>
        <taxon>Clostridia</taxon>
        <taxon>Lachnospirales</taxon>
        <taxon>Lachnospiraceae</taxon>
        <taxon>Schaedlerella</taxon>
    </lineage>
</organism>
<reference evidence="3" key="1">
    <citation type="submission" date="2018-10" db="EMBL/GenBank/DDBJ databases">
        <title>Schaedlerella arabinophila gen. nov. sp. nov., isolated from the mouse intestinal tract and comparative analysis with the genome of the closely related altered Schaedler flora strain ASF502.</title>
        <authorList>
            <person name="Miyake S."/>
            <person name="Soh M."/>
            <person name="Seedorf H."/>
        </authorList>
    </citation>
    <scope>NUCLEOTIDE SEQUENCE [LARGE SCALE GENOMIC DNA]</scope>
    <source>
        <strain evidence="3">DSM 106076</strain>
    </source>
</reference>
<comment type="caution">
    <text evidence="3">The sequence shown here is derived from an EMBL/GenBank/DDBJ whole genome shotgun (WGS) entry which is preliminary data.</text>
</comment>
<dbReference type="InterPro" id="IPR002104">
    <property type="entry name" value="Integrase_catalytic"/>
</dbReference>
<dbReference type="AlphaFoldDB" id="A0A426DSN0"/>
<evidence type="ECO:0000313" key="4">
    <source>
        <dbReference type="Proteomes" id="UP000274920"/>
    </source>
</evidence>